<sequence length="597" mass="69411">MEGKHTQKSTINSKFFQIPIEEYEEDMMRESSKEKKKEILELFTTYNKIRSKDEFDEIGFDLHNACRTGDLELIKILLSETIEKSREGLTFKIDSTNETASLFNAYDDIEELIIPRTVEHNSTEYLITSIYRTGLNIKTIKFSEDSAVKTIYKNAFCDSRIEEVYFPENLRELKERWCYRTDNLKKIIISPSNDQFKFEDDRYLISKSDSNNDEFDTLLFVRRDIKKFSIPSNIKIISSYAFSRSNIETIFIPSKVTKICENAFYDCRNLTKVEIPTNSNLQTIGSNAFSGSKIEEIYFPASLRELKEEWCCETGNLKKIIISPSNDQFKFEDDRYLISKSDSNNDEFDTLLFVRRDIEKFSIPSNIKIISSDAFSRSNIETIFIPTKVTKICENAFYYCSNLTNVEIPTNSNLQIIESRAFKWSNIETIFIPSKVTKICEWVFYDCENLTKVEIPTNSNLQTIEPFAFSDSNIESIFIPSKVTKICEYAFYDCRNLTKVEIPTYSNLQIIEPFAFSDSKIESIFIPSKVTKICKHAFCDCENLQMIEISEESKLESISSTFNECERSIIMIPSSLRKSINTMVVPGQHLVRFFDRP</sequence>
<dbReference type="SUPFAM" id="SSF52058">
    <property type="entry name" value="L domain-like"/>
    <property type="match status" value="2"/>
</dbReference>
<proteinExistence type="predicted"/>
<dbReference type="InterPro" id="IPR026906">
    <property type="entry name" value="LRR_5"/>
</dbReference>
<protein>
    <submittedName>
        <fullName evidence="1">Uncharacterized protein</fullName>
    </submittedName>
</protein>
<dbReference type="Pfam" id="PF13306">
    <property type="entry name" value="LRR_5"/>
    <property type="match status" value="4"/>
</dbReference>
<dbReference type="Gene3D" id="3.80.10.10">
    <property type="entry name" value="Ribonuclease Inhibitor"/>
    <property type="match status" value="3"/>
</dbReference>
<reference evidence="1 2" key="1">
    <citation type="submission" date="2024-04" db="EMBL/GenBank/DDBJ databases">
        <title>Tritrichomonas musculus Genome.</title>
        <authorList>
            <person name="Alves-Ferreira E."/>
            <person name="Grigg M."/>
            <person name="Lorenzi H."/>
            <person name="Galac M."/>
        </authorList>
    </citation>
    <scope>NUCLEOTIDE SEQUENCE [LARGE SCALE GENOMIC DNA]</scope>
    <source>
        <strain evidence="1 2">EAF2021</strain>
    </source>
</reference>
<dbReference type="EMBL" id="JAPFFF010000036">
    <property type="protein sequence ID" value="KAK8842998.1"/>
    <property type="molecule type" value="Genomic_DNA"/>
</dbReference>
<comment type="caution">
    <text evidence="1">The sequence shown here is derived from an EMBL/GenBank/DDBJ whole genome shotgun (WGS) entry which is preliminary data.</text>
</comment>
<dbReference type="InterPro" id="IPR032675">
    <property type="entry name" value="LRR_dom_sf"/>
</dbReference>
<name>A0ABR2H9U3_9EUKA</name>
<dbReference type="Proteomes" id="UP001470230">
    <property type="component" value="Unassembled WGS sequence"/>
</dbReference>
<dbReference type="PANTHER" id="PTHR45661">
    <property type="entry name" value="SURFACE ANTIGEN"/>
    <property type="match status" value="1"/>
</dbReference>
<gene>
    <name evidence="1" type="ORF">M9Y10_025185</name>
</gene>
<keyword evidence="2" id="KW-1185">Reference proteome</keyword>
<dbReference type="InterPro" id="IPR053139">
    <property type="entry name" value="Surface_bspA-like"/>
</dbReference>
<evidence type="ECO:0000313" key="1">
    <source>
        <dbReference type="EMBL" id="KAK8842998.1"/>
    </source>
</evidence>
<accession>A0ABR2H9U3</accession>
<dbReference type="PANTHER" id="PTHR45661:SF3">
    <property type="entry name" value="IG-LIKE DOMAIN-CONTAINING PROTEIN"/>
    <property type="match status" value="1"/>
</dbReference>
<organism evidence="1 2">
    <name type="scientific">Tritrichomonas musculus</name>
    <dbReference type="NCBI Taxonomy" id="1915356"/>
    <lineage>
        <taxon>Eukaryota</taxon>
        <taxon>Metamonada</taxon>
        <taxon>Parabasalia</taxon>
        <taxon>Tritrichomonadida</taxon>
        <taxon>Tritrichomonadidae</taxon>
        <taxon>Tritrichomonas</taxon>
    </lineage>
</organism>
<evidence type="ECO:0000313" key="2">
    <source>
        <dbReference type="Proteomes" id="UP001470230"/>
    </source>
</evidence>